<protein>
    <submittedName>
        <fullName evidence="1">Vms1/Ankzf1 family peptidyl-tRNA hydrolase</fullName>
    </submittedName>
</protein>
<dbReference type="EMBL" id="BAAAMJ010000021">
    <property type="protein sequence ID" value="GAA1913093.1"/>
    <property type="molecule type" value="Genomic_DNA"/>
</dbReference>
<dbReference type="RefSeq" id="WP_344261263.1">
    <property type="nucleotide sequence ID" value="NZ_BAAAMJ010000021.1"/>
</dbReference>
<organism evidence="1 2">
    <name type="scientific">Streptomyces sodiiphilus</name>
    <dbReference type="NCBI Taxonomy" id="226217"/>
    <lineage>
        <taxon>Bacteria</taxon>
        <taxon>Bacillati</taxon>
        <taxon>Actinomycetota</taxon>
        <taxon>Actinomycetes</taxon>
        <taxon>Kitasatosporales</taxon>
        <taxon>Streptomycetaceae</taxon>
        <taxon>Streptomyces</taxon>
    </lineage>
</organism>
<accession>A0ABN2P8W7</accession>
<sequence length="388" mass="41673">MRTIRETDADTLREVLRAEGPVASVYFGREIRPRREEAELRLQTMSRQLAEQGTDPATLRVLDERVRASLPGTGTLAAFASGGRLLFATELPGTRRDDIAVHRATAHLLPLLEWWQEHPAHVLAVVDRAGADVQVFPQGSTEAYGQTVEGPDDEIVRNAPGGWEQMRHQRRAEDSWEHNAERVAEVLDQDLARVSASLLLLAGDVRALQYVTEHLPPRVRQQVAVHRVRGSRGERAARREHARQVADEVHRAVGEETAALLNRMSEERHPSGRTVEGPHETLAALARGQVDTLVLAHDPQDGRTAWFGPSPTDVADRKDALPGAAGNGSAERAPLADVAVRAAVLTGADVRIVTGDSAAGGDGGGGNGAALLAGGIGALCRYPVNAAA</sequence>
<dbReference type="SUPFAM" id="SSF53137">
    <property type="entry name" value="Translational machinery components"/>
    <property type="match status" value="1"/>
</dbReference>
<reference evidence="1 2" key="1">
    <citation type="journal article" date="2019" name="Int. J. Syst. Evol. Microbiol.">
        <title>The Global Catalogue of Microorganisms (GCM) 10K type strain sequencing project: providing services to taxonomists for standard genome sequencing and annotation.</title>
        <authorList>
            <consortium name="The Broad Institute Genomics Platform"/>
            <consortium name="The Broad Institute Genome Sequencing Center for Infectious Disease"/>
            <person name="Wu L."/>
            <person name="Ma J."/>
        </authorList>
    </citation>
    <scope>NUCLEOTIDE SEQUENCE [LARGE SCALE GENOMIC DNA]</scope>
    <source>
        <strain evidence="1 2">JCM 13581</strain>
    </source>
</reference>
<dbReference type="InterPro" id="IPR029064">
    <property type="entry name" value="Ribosomal_eL30-like_sf"/>
</dbReference>
<name>A0ABN2P8W7_9ACTN</name>
<dbReference type="InterPro" id="IPR042226">
    <property type="entry name" value="eFR1_2_sf"/>
</dbReference>
<dbReference type="InterPro" id="IPR040701">
    <property type="entry name" value="Bact_RF_family2"/>
</dbReference>
<gene>
    <name evidence="1" type="ORF">GCM10009716_23460</name>
</gene>
<dbReference type="Proteomes" id="UP001501303">
    <property type="component" value="Unassembled WGS sequence"/>
</dbReference>
<evidence type="ECO:0000313" key="1">
    <source>
        <dbReference type="EMBL" id="GAA1913093.1"/>
    </source>
</evidence>
<keyword evidence="1" id="KW-0378">Hydrolase</keyword>
<keyword evidence="2" id="KW-1185">Reference proteome</keyword>
<evidence type="ECO:0000313" key="2">
    <source>
        <dbReference type="Proteomes" id="UP001501303"/>
    </source>
</evidence>
<dbReference type="Pfam" id="PF18844">
    <property type="entry name" value="baeRF_family2"/>
    <property type="match status" value="1"/>
</dbReference>
<comment type="caution">
    <text evidence="1">The sequence shown here is derived from an EMBL/GenBank/DDBJ whole genome shotgun (WGS) entry which is preliminary data.</text>
</comment>
<dbReference type="GO" id="GO:0016787">
    <property type="term" value="F:hydrolase activity"/>
    <property type="evidence" value="ECO:0007669"/>
    <property type="project" value="UniProtKB-KW"/>
</dbReference>
<dbReference type="Gene3D" id="3.30.420.60">
    <property type="entry name" value="eRF1 domain 2"/>
    <property type="match status" value="1"/>
</dbReference>
<proteinExistence type="predicted"/>
<dbReference type="Gene3D" id="3.30.1330.30">
    <property type="match status" value="1"/>
</dbReference>